<dbReference type="Proteomes" id="UP000198504">
    <property type="component" value="Unassembled WGS sequence"/>
</dbReference>
<feature type="transmembrane region" description="Helical" evidence="6">
    <location>
        <begin position="69"/>
        <end position="90"/>
    </location>
</feature>
<dbReference type="OrthoDB" id="180043at2"/>
<evidence type="ECO:0000256" key="3">
    <source>
        <dbReference type="ARBA" id="ARBA00022692"/>
    </source>
</evidence>
<dbReference type="AlphaFoldDB" id="A0A1H9CBV1"/>
<feature type="transmembrane region" description="Helical" evidence="6">
    <location>
        <begin position="38"/>
        <end position="57"/>
    </location>
</feature>
<keyword evidence="5 6" id="KW-0472">Membrane</keyword>
<gene>
    <name evidence="8" type="ORF">SAMN05421756_102150</name>
</gene>
<evidence type="ECO:0000313" key="9">
    <source>
        <dbReference type="Proteomes" id="UP000198504"/>
    </source>
</evidence>
<sequence length="536" mass="53605">MTPVLRRAHVSFAAMWAGEAAFMVALAVVAFAQGGVAAVGVVTAVRMASAALLTPFLATVADRVRRERVLVTIGLVRAAALGTAAVVTALDAPGAALYGCAVVATVALALFRPAHSALLPALARSPVELTSANAVRGLLDSAATLGGPVVAAALLATTGPAVVFAVCAGLSLLAGLVVVALPYDAPPRSAGPARRSPARDVVEGFATIGADRRLALITGLGVVQTFTRGALTVFTVAVAIDLLRTGEPGVGVLSAAVGAGGVLGSLCAFRLVRRGGLGSWFGVGVATFGGPVALLALVPEQAPVIALLGLVGVGNALIDVAGFTMLARLTDERVLARMFAGFEAVLTLGVALGGLVAPPLVDGLGLRPALVVVGVLAPLAVLVALPALRRLDTQLRVRDADIATLQAVPMLAVLPAATIEQLGAGLAHRRVPAGQAVVEQGEVGDAFYVVETGRPEVVRDGRVVNVLGPGDGFGEVALLGDEPRTATVRAPADAAVEVAVLGRAHFLTAVTGYPVSASAGADAVGRVRARDAAPPA</sequence>
<evidence type="ECO:0000256" key="6">
    <source>
        <dbReference type="SAM" id="Phobius"/>
    </source>
</evidence>
<dbReference type="InterPro" id="IPR000595">
    <property type="entry name" value="cNMP-bd_dom"/>
</dbReference>
<dbReference type="GO" id="GO:0005886">
    <property type="term" value="C:plasma membrane"/>
    <property type="evidence" value="ECO:0007669"/>
    <property type="project" value="UniProtKB-SubCell"/>
</dbReference>
<dbReference type="InterPro" id="IPR014710">
    <property type="entry name" value="RmlC-like_jellyroll"/>
</dbReference>
<proteinExistence type="predicted"/>
<keyword evidence="3 6" id="KW-0812">Transmembrane</keyword>
<evidence type="ECO:0000256" key="2">
    <source>
        <dbReference type="ARBA" id="ARBA00022475"/>
    </source>
</evidence>
<keyword evidence="9" id="KW-1185">Reference proteome</keyword>
<dbReference type="STRING" id="1036181.SAMN05421756_102150"/>
<accession>A0A1H9CBV1</accession>
<keyword evidence="4 6" id="KW-1133">Transmembrane helix</keyword>
<dbReference type="Pfam" id="PF00027">
    <property type="entry name" value="cNMP_binding"/>
    <property type="match status" value="1"/>
</dbReference>
<dbReference type="InterPro" id="IPR011701">
    <property type="entry name" value="MFS"/>
</dbReference>
<feature type="transmembrane region" description="Helical" evidence="6">
    <location>
        <begin position="96"/>
        <end position="114"/>
    </location>
</feature>
<evidence type="ECO:0000313" key="8">
    <source>
        <dbReference type="EMBL" id="SEP98624.1"/>
    </source>
</evidence>
<dbReference type="EMBL" id="FOFA01000002">
    <property type="protein sequence ID" value="SEP98624.1"/>
    <property type="molecule type" value="Genomic_DNA"/>
</dbReference>
<keyword evidence="2" id="KW-1003">Cell membrane</keyword>
<feature type="domain" description="Cyclic nucleotide-binding" evidence="7">
    <location>
        <begin position="410"/>
        <end position="506"/>
    </location>
</feature>
<reference evidence="9" key="1">
    <citation type="submission" date="2016-10" db="EMBL/GenBank/DDBJ databases">
        <authorList>
            <person name="Varghese N."/>
            <person name="Submissions S."/>
        </authorList>
    </citation>
    <scope>NUCLEOTIDE SEQUENCE [LARGE SCALE GENOMIC DNA]</scope>
    <source>
        <strain evidence="9">CGMCC 4.6856</strain>
    </source>
</reference>
<dbReference type="PRINTS" id="PR00103">
    <property type="entry name" value="CAMPKINASE"/>
</dbReference>
<feature type="transmembrane region" description="Helical" evidence="6">
    <location>
        <begin position="334"/>
        <end position="357"/>
    </location>
</feature>
<feature type="transmembrane region" description="Helical" evidence="6">
    <location>
        <begin position="279"/>
        <end position="298"/>
    </location>
</feature>
<feature type="transmembrane region" description="Helical" evidence="6">
    <location>
        <begin position="135"/>
        <end position="156"/>
    </location>
</feature>
<evidence type="ECO:0000256" key="5">
    <source>
        <dbReference type="ARBA" id="ARBA00023136"/>
    </source>
</evidence>
<dbReference type="SUPFAM" id="SSF51206">
    <property type="entry name" value="cAMP-binding domain-like"/>
    <property type="match status" value="1"/>
</dbReference>
<dbReference type="PANTHER" id="PTHR23513:SF18">
    <property type="entry name" value="INTEGRAL MEMBRANE PROTEIN"/>
    <property type="match status" value="1"/>
</dbReference>
<dbReference type="CDD" id="cd06173">
    <property type="entry name" value="MFS_MefA_like"/>
    <property type="match status" value="1"/>
</dbReference>
<organism evidence="8 9">
    <name type="scientific">Microlunatus flavus</name>
    <dbReference type="NCBI Taxonomy" id="1036181"/>
    <lineage>
        <taxon>Bacteria</taxon>
        <taxon>Bacillati</taxon>
        <taxon>Actinomycetota</taxon>
        <taxon>Actinomycetes</taxon>
        <taxon>Propionibacteriales</taxon>
        <taxon>Propionibacteriaceae</taxon>
        <taxon>Microlunatus</taxon>
    </lineage>
</organism>
<dbReference type="Gene3D" id="1.20.1250.20">
    <property type="entry name" value="MFS general substrate transporter like domains"/>
    <property type="match status" value="2"/>
</dbReference>
<feature type="transmembrane region" description="Helical" evidence="6">
    <location>
        <begin position="369"/>
        <end position="388"/>
    </location>
</feature>
<dbReference type="RefSeq" id="WP_091178074.1">
    <property type="nucleotide sequence ID" value="NZ_FOFA01000002.1"/>
</dbReference>
<evidence type="ECO:0000256" key="1">
    <source>
        <dbReference type="ARBA" id="ARBA00004651"/>
    </source>
</evidence>
<protein>
    <submittedName>
        <fullName evidence="8">Major Facilitator Superfamily protein</fullName>
    </submittedName>
</protein>
<evidence type="ECO:0000259" key="7">
    <source>
        <dbReference type="PROSITE" id="PS50042"/>
    </source>
</evidence>
<dbReference type="SUPFAM" id="SSF103473">
    <property type="entry name" value="MFS general substrate transporter"/>
    <property type="match status" value="1"/>
</dbReference>
<dbReference type="InterPro" id="IPR018488">
    <property type="entry name" value="cNMP-bd_CS"/>
</dbReference>
<dbReference type="PANTHER" id="PTHR23513">
    <property type="entry name" value="INTEGRAL MEMBRANE EFFLUX PROTEIN-RELATED"/>
    <property type="match status" value="1"/>
</dbReference>
<feature type="transmembrane region" description="Helical" evidence="6">
    <location>
        <begin position="214"/>
        <end position="240"/>
    </location>
</feature>
<comment type="subcellular location">
    <subcellularLocation>
        <location evidence="1">Cell membrane</location>
        <topology evidence="1">Multi-pass membrane protein</topology>
    </subcellularLocation>
</comment>
<dbReference type="PROSITE" id="PS50042">
    <property type="entry name" value="CNMP_BINDING_3"/>
    <property type="match status" value="1"/>
</dbReference>
<feature type="transmembrane region" description="Helical" evidence="6">
    <location>
        <begin position="12"/>
        <end position="32"/>
    </location>
</feature>
<dbReference type="PROSITE" id="PS00889">
    <property type="entry name" value="CNMP_BINDING_2"/>
    <property type="match status" value="1"/>
</dbReference>
<dbReference type="SMART" id="SM00100">
    <property type="entry name" value="cNMP"/>
    <property type="match status" value="1"/>
</dbReference>
<dbReference type="PROSITE" id="PS00888">
    <property type="entry name" value="CNMP_BINDING_1"/>
    <property type="match status" value="1"/>
</dbReference>
<feature type="transmembrane region" description="Helical" evidence="6">
    <location>
        <begin position="162"/>
        <end position="185"/>
    </location>
</feature>
<dbReference type="Gene3D" id="2.60.120.10">
    <property type="entry name" value="Jelly Rolls"/>
    <property type="match status" value="1"/>
</dbReference>
<evidence type="ECO:0000256" key="4">
    <source>
        <dbReference type="ARBA" id="ARBA00022989"/>
    </source>
</evidence>
<dbReference type="CDD" id="cd00038">
    <property type="entry name" value="CAP_ED"/>
    <property type="match status" value="1"/>
</dbReference>
<feature type="transmembrane region" description="Helical" evidence="6">
    <location>
        <begin position="252"/>
        <end position="272"/>
    </location>
</feature>
<dbReference type="Pfam" id="PF07690">
    <property type="entry name" value="MFS_1"/>
    <property type="match status" value="2"/>
</dbReference>
<dbReference type="InterPro" id="IPR018490">
    <property type="entry name" value="cNMP-bd_dom_sf"/>
</dbReference>
<feature type="transmembrane region" description="Helical" evidence="6">
    <location>
        <begin position="304"/>
        <end position="327"/>
    </location>
</feature>
<name>A0A1H9CBV1_9ACTN</name>
<dbReference type="InterPro" id="IPR036259">
    <property type="entry name" value="MFS_trans_sf"/>
</dbReference>
<dbReference type="GO" id="GO:0022857">
    <property type="term" value="F:transmembrane transporter activity"/>
    <property type="evidence" value="ECO:0007669"/>
    <property type="project" value="InterPro"/>
</dbReference>